<dbReference type="AlphaFoldDB" id="A0A368L1I1"/>
<feature type="transmembrane region" description="Helical" evidence="6">
    <location>
        <begin position="143"/>
        <end position="162"/>
    </location>
</feature>
<feature type="transmembrane region" description="Helical" evidence="6">
    <location>
        <begin position="418"/>
        <end position="436"/>
    </location>
</feature>
<keyword evidence="8" id="KW-1185">Reference proteome</keyword>
<comment type="subcellular location">
    <subcellularLocation>
        <location evidence="1">Cell membrane</location>
        <topology evidence="1">Multi-pass membrane protein</topology>
    </subcellularLocation>
</comment>
<dbReference type="RefSeq" id="WP_114402885.1">
    <property type="nucleotide sequence ID" value="NZ_QPGB01000003.1"/>
</dbReference>
<accession>A0A368L1I1</accession>
<comment type="caution">
    <text evidence="7">The sequence shown here is derived from an EMBL/GenBank/DDBJ whole genome shotgun (WGS) entry which is preliminary data.</text>
</comment>
<feature type="transmembrane region" description="Helical" evidence="6">
    <location>
        <begin position="80"/>
        <end position="100"/>
    </location>
</feature>
<feature type="transmembrane region" description="Helical" evidence="6">
    <location>
        <begin position="442"/>
        <end position="465"/>
    </location>
</feature>
<name>A0A368L1I1_9BURK</name>
<evidence type="ECO:0000256" key="6">
    <source>
        <dbReference type="SAM" id="Phobius"/>
    </source>
</evidence>
<feature type="transmembrane region" description="Helical" evidence="6">
    <location>
        <begin position="37"/>
        <end position="59"/>
    </location>
</feature>
<dbReference type="OrthoDB" id="7107952at2"/>
<feature type="transmembrane region" description="Helical" evidence="6">
    <location>
        <begin position="299"/>
        <end position="320"/>
    </location>
</feature>
<evidence type="ECO:0000313" key="7">
    <source>
        <dbReference type="EMBL" id="RCS57404.1"/>
    </source>
</evidence>
<feature type="transmembrane region" description="Helical" evidence="6">
    <location>
        <begin position="12"/>
        <end position="31"/>
    </location>
</feature>
<evidence type="ECO:0000256" key="1">
    <source>
        <dbReference type="ARBA" id="ARBA00004651"/>
    </source>
</evidence>
<dbReference type="PANTHER" id="PTHR30250:SF11">
    <property type="entry name" value="O-ANTIGEN TRANSPORTER-RELATED"/>
    <property type="match status" value="1"/>
</dbReference>
<feature type="transmembrane region" description="Helical" evidence="6">
    <location>
        <begin position="208"/>
        <end position="225"/>
    </location>
</feature>
<keyword evidence="2" id="KW-1003">Cell membrane</keyword>
<keyword evidence="5 6" id="KW-0472">Membrane</keyword>
<feature type="transmembrane region" description="Helical" evidence="6">
    <location>
        <begin position="237"/>
        <end position="263"/>
    </location>
</feature>
<feature type="transmembrane region" description="Helical" evidence="6">
    <location>
        <begin position="168"/>
        <end position="187"/>
    </location>
</feature>
<keyword evidence="3 6" id="KW-0812">Transmembrane</keyword>
<evidence type="ECO:0000256" key="4">
    <source>
        <dbReference type="ARBA" id="ARBA00022989"/>
    </source>
</evidence>
<dbReference type="PANTHER" id="PTHR30250">
    <property type="entry name" value="PST FAMILY PREDICTED COLANIC ACID TRANSPORTER"/>
    <property type="match status" value="1"/>
</dbReference>
<dbReference type="GO" id="GO:0005886">
    <property type="term" value="C:plasma membrane"/>
    <property type="evidence" value="ECO:0007669"/>
    <property type="project" value="UniProtKB-SubCell"/>
</dbReference>
<evidence type="ECO:0000313" key="8">
    <source>
        <dbReference type="Proteomes" id="UP000252357"/>
    </source>
</evidence>
<dbReference type="EMBL" id="QPGB01000003">
    <property type="protein sequence ID" value="RCS57404.1"/>
    <property type="molecule type" value="Genomic_DNA"/>
</dbReference>
<protein>
    <recommendedName>
        <fullName evidence="9">Lipopolysaccharide biosynthesis protein</fullName>
    </recommendedName>
</protein>
<evidence type="ECO:0000256" key="2">
    <source>
        <dbReference type="ARBA" id="ARBA00022475"/>
    </source>
</evidence>
<feature type="transmembrane region" description="Helical" evidence="6">
    <location>
        <begin position="112"/>
        <end position="131"/>
    </location>
</feature>
<gene>
    <name evidence="7" type="ORF">DU000_08045</name>
</gene>
<proteinExistence type="predicted"/>
<keyword evidence="4 6" id="KW-1133">Transmembrane helix</keyword>
<dbReference type="Proteomes" id="UP000252357">
    <property type="component" value="Unassembled WGS sequence"/>
</dbReference>
<reference evidence="7 8" key="1">
    <citation type="journal article" date="2018" name="Int. J. Syst. Evol. Microbiol.">
        <title>Parvibium lacunae gen. nov., sp. nov., a new member of the family Alcaligenaceae isolated from a freshwater pond.</title>
        <authorList>
            <person name="Chen W.M."/>
            <person name="Xie P.B."/>
            <person name="Hsu M.Y."/>
            <person name="Sheu S.Y."/>
        </authorList>
    </citation>
    <scope>NUCLEOTIDE SEQUENCE [LARGE SCALE GENOMIC DNA]</scope>
    <source>
        <strain evidence="7 8">KMB9</strain>
    </source>
</reference>
<evidence type="ECO:0000256" key="3">
    <source>
        <dbReference type="ARBA" id="ARBA00022692"/>
    </source>
</evidence>
<evidence type="ECO:0008006" key="9">
    <source>
        <dbReference type="Google" id="ProtNLM"/>
    </source>
</evidence>
<feature type="transmembrane region" description="Helical" evidence="6">
    <location>
        <begin position="326"/>
        <end position="348"/>
    </location>
</feature>
<feature type="transmembrane region" description="Helical" evidence="6">
    <location>
        <begin position="386"/>
        <end position="406"/>
    </location>
</feature>
<dbReference type="InterPro" id="IPR050833">
    <property type="entry name" value="Poly_Biosynth_Transport"/>
</dbReference>
<evidence type="ECO:0000256" key="5">
    <source>
        <dbReference type="ARBA" id="ARBA00023136"/>
    </source>
</evidence>
<sequence length="484" mass="54679">MSEFLWISIGRICVGLLTLANVKITTSYFSPSQYGQLALLISIQFFCSLVLVSPIGQYINRHTHEWQSSGILRQKLDQHSNYLLATALIGMAICCIFSFLRSGVSPDWFELLAIFLAVYWVNLNATYVPLLNMLGFAKKSAQLSLLGSALVVLFCFFSLKYIDSVPSWLIAYSSALLVPAFIARSYIRKYVVTDPDFERSDFLNWATYRDFCIPLAISAGLLWFLQYGHRWIIEYHWGASFLGLLALGMTLAMQIFGLVESVLMQYFYPRFFKKLDEFAAEDRSQEIAMSQIVNLLGPIYLLLAGILLTLAYPIVFLLGGSSYIDAYFFFAVGILIELCRSVANVFSLAAQIRKVTATQVPPYLCAIVLFFITSVLLYVISLPAKFIAFSLLVAGIGMVVMMYYLMYNLVNFTIQVGYWLLGFLALSAGISINLLFSWSENLAFLVLESFLISLPFLIVTYYIIFTNANLNQMLKCSLNNEKKE</sequence>
<organism evidence="7 8">
    <name type="scientific">Parvibium lacunae</name>
    <dbReference type="NCBI Taxonomy" id="1888893"/>
    <lineage>
        <taxon>Bacteria</taxon>
        <taxon>Pseudomonadati</taxon>
        <taxon>Pseudomonadota</taxon>
        <taxon>Betaproteobacteria</taxon>
        <taxon>Burkholderiales</taxon>
        <taxon>Alcaligenaceae</taxon>
        <taxon>Parvibium</taxon>
    </lineage>
</organism>
<feature type="transmembrane region" description="Helical" evidence="6">
    <location>
        <begin position="360"/>
        <end position="380"/>
    </location>
</feature>